<comment type="caution">
    <text evidence="1">The sequence shown here is derived from an EMBL/GenBank/DDBJ whole genome shotgun (WGS) entry which is preliminary data.</text>
</comment>
<evidence type="ECO:0000313" key="2">
    <source>
        <dbReference type="Proteomes" id="UP000178065"/>
    </source>
</evidence>
<evidence type="ECO:0008006" key="3">
    <source>
        <dbReference type="Google" id="ProtNLM"/>
    </source>
</evidence>
<name>A0A1G2R0X3_9BACT</name>
<dbReference type="EMBL" id="MHTT01000001">
    <property type="protein sequence ID" value="OHA66525.1"/>
    <property type="molecule type" value="Genomic_DNA"/>
</dbReference>
<organism evidence="1 2">
    <name type="scientific">Candidatus Wildermuthbacteria bacterium RIFCSPHIGHO2_01_FULL_49_22b</name>
    <dbReference type="NCBI Taxonomy" id="1802448"/>
    <lineage>
        <taxon>Bacteria</taxon>
        <taxon>Candidatus Wildermuthiibacteriota</taxon>
    </lineage>
</organism>
<reference evidence="1 2" key="1">
    <citation type="journal article" date="2016" name="Nat. Commun.">
        <title>Thousands of microbial genomes shed light on interconnected biogeochemical processes in an aquifer system.</title>
        <authorList>
            <person name="Anantharaman K."/>
            <person name="Brown C.T."/>
            <person name="Hug L.A."/>
            <person name="Sharon I."/>
            <person name="Castelle C.J."/>
            <person name="Probst A.J."/>
            <person name="Thomas B.C."/>
            <person name="Singh A."/>
            <person name="Wilkins M.J."/>
            <person name="Karaoz U."/>
            <person name="Brodie E.L."/>
            <person name="Williams K.H."/>
            <person name="Hubbard S.S."/>
            <person name="Banfield J.F."/>
        </authorList>
    </citation>
    <scope>NUCLEOTIDE SEQUENCE [LARGE SCALE GENOMIC DNA]</scope>
</reference>
<protein>
    <recommendedName>
        <fullName evidence="3">SGNH hydrolase-type esterase domain-containing protein</fullName>
    </recommendedName>
</protein>
<dbReference type="STRING" id="1802448.A2672_00300"/>
<gene>
    <name evidence="1" type="ORF">A2672_00300</name>
</gene>
<proteinExistence type="predicted"/>
<evidence type="ECO:0000313" key="1">
    <source>
        <dbReference type="EMBL" id="OHA66525.1"/>
    </source>
</evidence>
<dbReference type="Proteomes" id="UP000178065">
    <property type="component" value="Unassembled WGS sequence"/>
</dbReference>
<sequence>MRLFIAKSCSLGLIVAVLALLWANIPLWIHDFDQSSWEAATPFIPNDAHVDVVMLGTSHGRIFSRAQNHSRVESLLGKSVLNLSRSGGRGVWASELYLRYFFERNNETDTIVYFIDPWVLYSDAWNVANDLFYDEPLDLSFSAFLLERKAPIGMFATYLKSKLTLNWLLEKPNAQSIESQSLCRVDEKAVRKRIESLYPNGTEQSVFGKYKAILEGIAQYARSRDTRLIFILPTTLLGDLPGETQLKQTLQELQTAYGTEWYDLSESIADACLYQDHDHLNTEGIVLFTNKYLKPILNKESASDGTQ</sequence>
<dbReference type="AlphaFoldDB" id="A0A1G2R0X3"/>
<accession>A0A1G2R0X3</accession>